<evidence type="ECO:0000313" key="1">
    <source>
        <dbReference type="EMBL" id="KQB86875.1"/>
    </source>
</evidence>
<evidence type="ECO:0000313" key="2">
    <source>
        <dbReference type="Proteomes" id="UP000050488"/>
    </source>
</evidence>
<name>A0A0Q0YWX8_9CORY</name>
<proteinExistence type="predicted"/>
<dbReference type="PATRIC" id="fig|1544413.3.peg.1091"/>
<dbReference type="EMBL" id="LKEV01000002">
    <property type="protein sequence ID" value="KQB86875.1"/>
    <property type="molecule type" value="Genomic_DNA"/>
</dbReference>
<keyword evidence="2" id="KW-1185">Reference proteome</keyword>
<comment type="caution">
    <text evidence="1">The sequence shown here is derived from an EMBL/GenBank/DDBJ whole genome shotgun (WGS) entry which is preliminary data.</text>
</comment>
<protein>
    <submittedName>
        <fullName evidence="1">Uncharacterized protein</fullName>
    </submittedName>
</protein>
<dbReference type="AlphaFoldDB" id="A0A0Q0YWX8"/>
<reference evidence="1 2" key="1">
    <citation type="submission" date="2015-10" db="EMBL/GenBank/DDBJ databases">
        <title>Corynebacteirum lowii and Corynebacterium oculi species nova, derived from human clinical disease and and emended description of Corynebacterium mastiditis.</title>
        <authorList>
            <person name="Bernard K."/>
            <person name="Pacheco A.L."/>
            <person name="Mcdougall C."/>
            <person name="Burtx T."/>
            <person name="Weibe D."/>
            <person name="Tyler S."/>
            <person name="Olson A.B."/>
            <person name="Cnockaert M."/>
            <person name="Eguchi H."/>
            <person name="Kuwahara T."/>
            <person name="Nakayama-Imaohji H."/>
            <person name="Boudewijins M."/>
            <person name="Van Hoecke F."/>
            <person name="Bernier A.-M."/>
            <person name="Vandamme P."/>
        </authorList>
    </citation>
    <scope>NUCLEOTIDE SEQUENCE [LARGE SCALE GENOMIC DNA]</scope>
    <source>
        <strain evidence="1 2">NML 130206</strain>
    </source>
</reference>
<sequence length="230" mass="24966">MHRLAAELRHRELTQELYDIGDEVAEYIEHICQAVADWDAELVHDCLAEFQEIAEDAKVDSRVVLGELMGLRQALTSGLRSGRLSARSRAKISPAPELLDAAALCEAYPLESSPVIVAELAGALDARTEAVQRNLEELVEWILESTDVAANDLDAFSLPHFYRRVEGAVQAVTQGWLGSVASAHPAYARAKRGSNPPAFLAERARIDAVVARVARRRREATGAEGSGAAS</sequence>
<dbReference type="Proteomes" id="UP000050488">
    <property type="component" value="Unassembled WGS sequence"/>
</dbReference>
<dbReference type="STRING" id="1544413.Clow_01086"/>
<organism evidence="1 2">
    <name type="scientific">Corynebacterium lowii</name>
    <dbReference type="NCBI Taxonomy" id="1544413"/>
    <lineage>
        <taxon>Bacteria</taxon>
        <taxon>Bacillati</taxon>
        <taxon>Actinomycetota</taxon>
        <taxon>Actinomycetes</taxon>
        <taxon>Mycobacteriales</taxon>
        <taxon>Corynebacteriaceae</taxon>
        <taxon>Corynebacterium</taxon>
    </lineage>
</organism>
<dbReference type="RefSeq" id="WP_055177305.1">
    <property type="nucleotide sequence ID" value="NZ_JAUSQY010000001.1"/>
</dbReference>
<accession>A0A0Q0YWX8</accession>
<gene>
    <name evidence="1" type="ORF">Clow_01086</name>
</gene>
<dbReference type="OrthoDB" id="4426143at2"/>